<protein>
    <submittedName>
        <fullName evidence="1">Uncharacterized protein</fullName>
    </submittedName>
</protein>
<evidence type="ECO:0000313" key="3">
    <source>
        <dbReference type="EMBL" id="CAF4949495.1"/>
    </source>
</evidence>
<gene>
    <name evidence="1" type="ORF">BYL167_LOCUS38793</name>
    <name evidence="4" type="ORF">BYL167_LOCUS72266</name>
    <name evidence="2" type="ORF">GIL414_LOCUS41640</name>
    <name evidence="3" type="ORF">GIL414_LOCUS54244</name>
</gene>
<feature type="non-terminal residue" evidence="1">
    <location>
        <position position="1"/>
    </location>
</feature>
<dbReference type="EMBL" id="CAJOBJ010118483">
    <property type="protein sequence ID" value="CAF4664868.1"/>
    <property type="molecule type" value="Genomic_DNA"/>
</dbReference>
<evidence type="ECO:0000313" key="2">
    <source>
        <dbReference type="EMBL" id="CAF4664868.1"/>
    </source>
</evidence>
<evidence type="ECO:0000313" key="4">
    <source>
        <dbReference type="EMBL" id="CAF5151119.1"/>
    </source>
</evidence>
<organism evidence="1 5">
    <name type="scientific">Rotaria magnacalcarata</name>
    <dbReference type="NCBI Taxonomy" id="392030"/>
    <lineage>
        <taxon>Eukaryota</taxon>
        <taxon>Metazoa</taxon>
        <taxon>Spiralia</taxon>
        <taxon>Gnathifera</taxon>
        <taxon>Rotifera</taxon>
        <taxon>Eurotatoria</taxon>
        <taxon>Bdelloidea</taxon>
        <taxon>Philodinida</taxon>
        <taxon>Philodinidae</taxon>
        <taxon>Rotaria</taxon>
    </lineage>
</organism>
<dbReference type="Proteomes" id="UP000681720">
    <property type="component" value="Unassembled WGS sequence"/>
</dbReference>
<name>A0A8S2YS16_9BILA</name>
<dbReference type="Proteomes" id="UP000681967">
    <property type="component" value="Unassembled WGS sequence"/>
</dbReference>
<dbReference type="AlphaFoldDB" id="A0A8S2YS16"/>
<proteinExistence type="predicted"/>
<accession>A0A8S2YS16</accession>
<dbReference type="EMBL" id="CAJOBH010257753">
    <property type="protein sequence ID" value="CAF5151119.1"/>
    <property type="molecule type" value="Genomic_DNA"/>
</dbReference>
<dbReference type="EMBL" id="CAJOBJ010189812">
    <property type="protein sequence ID" value="CAF4949495.1"/>
    <property type="molecule type" value="Genomic_DNA"/>
</dbReference>
<reference evidence="1" key="1">
    <citation type="submission" date="2021-02" db="EMBL/GenBank/DDBJ databases">
        <authorList>
            <person name="Nowell W R."/>
        </authorList>
    </citation>
    <scope>NUCLEOTIDE SEQUENCE</scope>
</reference>
<sequence>LTNSSTSSDDDKTNFSLEISPFSFDSLQKLTEQNPPNQTAIFELDHICPTVDKNIQMNDEDDDLLLAAAAAVACSNIQAK</sequence>
<dbReference type="EMBL" id="CAJOBH010091632">
    <property type="protein sequence ID" value="CAF4568106.1"/>
    <property type="molecule type" value="Genomic_DNA"/>
</dbReference>
<evidence type="ECO:0000313" key="1">
    <source>
        <dbReference type="EMBL" id="CAF4568106.1"/>
    </source>
</evidence>
<feature type="non-terminal residue" evidence="1">
    <location>
        <position position="80"/>
    </location>
</feature>
<comment type="caution">
    <text evidence="1">The sequence shown here is derived from an EMBL/GenBank/DDBJ whole genome shotgun (WGS) entry which is preliminary data.</text>
</comment>
<evidence type="ECO:0000313" key="5">
    <source>
        <dbReference type="Proteomes" id="UP000681967"/>
    </source>
</evidence>